<evidence type="ECO:0000256" key="5">
    <source>
        <dbReference type="ARBA" id="ARBA00022837"/>
    </source>
</evidence>
<dbReference type="EC" id="3.1.4.4" evidence="1"/>
<evidence type="ECO:0000259" key="8">
    <source>
        <dbReference type="PROSITE" id="PS50035"/>
    </source>
</evidence>
<keyword evidence="2" id="KW-0479">Metal-binding</keyword>
<dbReference type="Pfam" id="PF12357">
    <property type="entry name" value="PLD_C"/>
    <property type="match status" value="1"/>
</dbReference>
<reference evidence="9" key="1">
    <citation type="submission" date="2021-01" db="EMBL/GenBank/DDBJ databases">
        <authorList>
            <person name="Corre E."/>
            <person name="Pelletier E."/>
            <person name="Niang G."/>
            <person name="Scheremetjew M."/>
            <person name="Finn R."/>
            <person name="Kale V."/>
            <person name="Holt S."/>
            <person name="Cochrane G."/>
            <person name="Meng A."/>
            <person name="Brown T."/>
            <person name="Cohen L."/>
        </authorList>
    </citation>
    <scope>NUCLEOTIDE SEQUENCE</scope>
    <source>
        <strain evidence="9">Grunow 1884</strain>
    </source>
</reference>
<dbReference type="InterPro" id="IPR001736">
    <property type="entry name" value="PLipase_D/transphosphatidylase"/>
</dbReference>
<dbReference type="GO" id="GO:0004630">
    <property type="term" value="F:phospholipase D activity"/>
    <property type="evidence" value="ECO:0007669"/>
    <property type="project" value="UniProtKB-EC"/>
</dbReference>
<dbReference type="GO" id="GO:0046872">
    <property type="term" value="F:metal ion binding"/>
    <property type="evidence" value="ECO:0007669"/>
    <property type="project" value="UniProtKB-KW"/>
</dbReference>
<keyword evidence="6" id="KW-0442">Lipid degradation</keyword>
<accession>A0A7S2EHY3</accession>
<protein>
    <recommendedName>
        <fullName evidence="1">phospholipase D</fullName>
        <ecNumber evidence="1">3.1.4.4</ecNumber>
    </recommendedName>
</protein>
<evidence type="ECO:0000256" key="4">
    <source>
        <dbReference type="ARBA" id="ARBA00022801"/>
    </source>
</evidence>
<dbReference type="SUPFAM" id="SSF56024">
    <property type="entry name" value="Phospholipase D/nuclease"/>
    <property type="match status" value="1"/>
</dbReference>
<dbReference type="PANTHER" id="PTHR18896">
    <property type="entry name" value="PHOSPHOLIPASE D"/>
    <property type="match status" value="1"/>
</dbReference>
<dbReference type="PROSITE" id="PS50035">
    <property type="entry name" value="PLD"/>
    <property type="match status" value="1"/>
</dbReference>
<keyword evidence="4" id="KW-0378">Hydrolase</keyword>
<dbReference type="AlphaFoldDB" id="A0A7S2EHY3"/>
<name>A0A7S2EHY3_TRICV</name>
<evidence type="ECO:0000256" key="1">
    <source>
        <dbReference type="ARBA" id="ARBA00012027"/>
    </source>
</evidence>
<keyword evidence="5" id="KW-0106">Calcium</keyword>
<dbReference type="InterPro" id="IPR015679">
    <property type="entry name" value="PLipase_D_fam"/>
</dbReference>
<organism evidence="9">
    <name type="scientific">Trieres chinensis</name>
    <name type="common">Marine centric diatom</name>
    <name type="synonym">Odontella sinensis</name>
    <dbReference type="NCBI Taxonomy" id="1514140"/>
    <lineage>
        <taxon>Eukaryota</taxon>
        <taxon>Sar</taxon>
        <taxon>Stramenopiles</taxon>
        <taxon>Ochrophyta</taxon>
        <taxon>Bacillariophyta</taxon>
        <taxon>Mediophyceae</taxon>
        <taxon>Biddulphiophycidae</taxon>
        <taxon>Eupodiscales</taxon>
        <taxon>Parodontellaceae</taxon>
        <taxon>Trieres</taxon>
    </lineage>
</organism>
<gene>
    <name evidence="9" type="ORF">OSIN01602_LOCUS9149</name>
</gene>
<keyword evidence="3" id="KW-0677">Repeat</keyword>
<feature type="domain" description="PLD phosphodiesterase" evidence="8">
    <location>
        <begin position="222"/>
        <end position="249"/>
    </location>
</feature>
<dbReference type="InterPro" id="IPR025202">
    <property type="entry name" value="PLD-like_dom"/>
</dbReference>
<dbReference type="SMART" id="SM00155">
    <property type="entry name" value="PLDc"/>
    <property type="match status" value="1"/>
</dbReference>
<dbReference type="PANTHER" id="PTHR18896:SF60">
    <property type="entry name" value="PHOSPHOLIPASE D"/>
    <property type="match status" value="1"/>
</dbReference>
<evidence type="ECO:0000256" key="3">
    <source>
        <dbReference type="ARBA" id="ARBA00022737"/>
    </source>
</evidence>
<dbReference type="GO" id="GO:0009395">
    <property type="term" value="P:phospholipid catabolic process"/>
    <property type="evidence" value="ECO:0007669"/>
    <property type="project" value="TreeGrafter"/>
</dbReference>
<evidence type="ECO:0000256" key="2">
    <source>
        <dbReference type="ARBA" id="ARBA00022723"/>
    </source>
</evidence>
<evidence type="ECO:0000256" key="7">
    <source>
        <dbReference type="ARBA" id="ARBA00023098"/>
    </source>
</evidence>
<evidence type="ECO:0000256" key="6">
    <source>
        <dbReference type="ARBA" id="ARBA00022963"/>
    </source>
</evidence>
<proteinExistence type="predicted"/>
<dbReference type="InterPro" id="IPR024632">
    <property type="entry name" value="PLipase_D_C"/>
</dbReference>
<sequence length="383" mass="43550">MKQNPVRESKLYDIDGNDAEFDHEWTSTAEDAESSWNVQLFRSINEDSALFDRALAKKKLKIRKGRVFDDSIQQAYIHQIRRAKRFIYIENQYFLGSCFAWSVPETTKCPHLIPAELVARIVRAIEKGEDFRVYVCVPLQPEGDPTSAAVQEVLRWQSRTMEFMYKRIGKAIDAKGIDAQPEDYLSFFCLTKRDALGDVPTEGLSDPPNNSIAAKCRASLRFMIYVHSKFAIFDDEYVIVGSANINERSMSGNRDTELAMGAYQPAFTKENAEGTEICGEVRTFRLALWAEHCGKHMEEHLSPSSKECMDAMRALGADNLDRYISDKVERNDSHLTRYPLEIKISRLTSHYHVEEMEGCKKFPDLGGSVEGENSLSLPNSITT</sequence>
<dbReference type="Gene3D" id="3.30.870.10">
    <property type="entry name" value="Endonuclease Chain A"/>
    <property type="match status" value="1"/>
</dbReference>
<dbReference type="EMBL" id="HBGO01016181">
    <property type="protein sequence ID" value="CAD9337462.1"/>
    <property type="molecule type" value="Transcribed_RNA"/>
</dbReference>
<dbReference type="GO" id="GO:0005886">
    <property type="term" value="C:plasma membrane"/>
    <property type="evidence" value="ECO:0007669"/>
    <property type="project" value="TreeGrafter"/>
</dbReference>
<evidence type="ECO:0000313" key="9">
    <source>
        <dbReference type="EMBL" id="CAD9337462.1"/>
    </source>
</evidence>
<dbReference type="Pfam" id="PF13091">
    <property type="entry name" value="PLDc_2"/>
    <property type="match status" value="1"/>
</dbReference>
<keyword evidence="7" id="KW-0443">Lipid metabolism</keyword>